<dbReference type="InterPro" id="IPR044068">
    <property type="entry name" value="CB"/>
</dbReference>
<evidence type="ECO:0000256" key="3">
    <source>
        <dbReference type="ARBA" id="ARBA00022618"/>
    </source>
</evidence>
<dbReference type="InterPro" id="IPR002104">
    <property type="entry name" value="Integrase_catalytic"/>
</dbReference>
<dbReference type="GO" id="GO:0015074">
    <property type="term" value="P:DNA integration"/>
    <property type="evidence" value="ECO:0007669"/>
    <property type="project" value="UniProtKB-KW"/>
</dbReference>
<dbReference type="EMBL" id="FTOE01000004">
    <property type="protein sequence ID" value="SIS73562.1"/>
    <property type="molecule type" value="Genomic_DNA"/>
</dbReference>
<dbReference type="GO" id="GO:0005737">
    <property type="term" value="C:cytoplasm"/>
    <property type="evidence" value="ECO:0007669"/>
    <property type="project" value="UniProtKB-SubCell"/>
</dbReference>
<evidence type="ECO:0000256" key="9">
    <source>
        <dbReference type="PROSITE-ProRule" id="PRU01248"/>
    </source>
</evidence>
<proteinExistence type="predicted"/>
<dbReference type="AlphaFoldDB" id="A0A1N7LIC7"/>
<dbReference type="Gene3D" id="1.10.150.130">
    <property type="match status" value="1"/>
</dbReference>
<dbReference type="Gene3D" id="1.10.443.10">
    <property type="entry name" value="Intergrase catalytic core"/>
    <property type="match status" value="1"/>
</dbReference>
<dbReference type="GO" id="GO:0003677">
    <property type="term" value="F:DNA binding"/>
    <property type="evidence" value="ECO:0007669"/>
    <property type="project" value="UniProtKB-UniRule"/>
</dbReference>
<evidence type="ECO:0000256" key="7">
    <source>
        <dbReference type="ARBA" id="ARBA00023172"/>
    </source>
</evidence>
<dbReference type="GO" id="GO:0051301">
    <property type="term" value="P:cell division"/>
    <property type="evidence" value="ECO:0007669"/>
    <property type="project" value="UniProtKB-KW"/>
</dbReference>
<keyword evidence="4" id="KW-0159">Chromosome partition</keyword>
<dbReference type="GO" id="GO:0007059">
    <property type="term" value="P:chromosome segregation"/>
    <property type="evidence" value="ECO:0007669"/>
    <property type="project" value="UniProtKB-KW"/>
</dbReference>
<evidence type="ECO:0000259" key="10">
    <source>
        <dbReference type="PROSITE" id="PS51898"/>
    </source>
</evidence>
<feature type="domain" description="Tyr recombinase" evidence="10">
    <location>
        <begin position="199"/>
        <end position="423"/>
    </location>
</feature>
<evidence type="ECO:0000259" key="11">
    <source>
        <dbReference type="PROSITE" id="PS51900"/>
    </source>
</evidence>
<evidence type="ECO:0000256" key="6">
    <source>
        <dbReference type="ARBA" id="ARBA00023125"/>
    </source>
</evidence>
<keyword evidence="6 9" id="KW-0238">DNA-binding</keyword>
<comment type="subcellular location">
    <subcellularLocation>
        <location evidence="1">Cytoplasm</location>
    </subcellularLocation>
</comment>
<sequence length="435" mass="49690">MMLSLPPALPLFDAVIHIEDGNPTINQHIANVTMNQVSDAALIYEHAVDWLLEHRLSENNYKTYRSELTTFLYWTFIEEGVSVSDITRRVLLRYIDYCMKPPMHLIAYRNVAQFVVNKDIDERVPNPDWRPFLGKKKEGIEQPYKITDKALKTKLAILSAFFSYLINEEYTERNPAMMLMKNGRFKSISQNIVMHEDDEEVRSFTPLQWSYVISTSTKLAQSDPETHERTLFLMGLMYSCYLRISEAAARPGFSPVMGQFRRDSKTAVWGFNIPRSKGGKKRTVAVSNDLLKALKRYRLFLGLSSLPAPNETTPLFVRHRAAGRGREVGLLNANLGIRQLREQINSVFSLAADAAHNEGFDHDAIEMRQMTPHSMRHTGISHDININGRPLSHVQADAGHDSIDTTSQYLHTTRVERHESAATKPIDHLAESYKE</sequence>
<evidence type="ECO:0000256" key="8">
    <source>
        <dbReference type="ARBA" id="ARBA00023306"/>
    </source>
</evidence>
<name>A0A1N7LIC7_9GAMM</name>
<dbReference type="InterPro" id="IPR013762">
    <property type="entry name" value="Integrase-like_cat_sf"/>
</dbReference>
<evidence type="ECO:0000313" key="13">
    <source>
        <dbReference type="Proteomes" id="UP000185999"/>
    </source>
</evidence>
<keyword evidence="3" id="KW-0132">Cell division</keyword>
<dbReference type="Proteomes" id="UP000185999">
    <property type="component" value="Unassembled WGS sequence"/>
</dbReference>
<dbReference type="GO" id="GO:0006310">
    <property type="term" value="P:DNA recombination"/>
    <property type="evidence" value="ECO:0007669"/>
    <property type="project" value="UniProtKB-KW"/>
</dbReference>
<dbReference type="STRING" id="619304.SAMN05421760_10453"/>
<keyword evidence="8" id="KW-0131">Cell cycle</keyword>
<dbReference type="Pfam" id="PF00589">
    <property type="entry name" value="Phage_integrase"/>
    <property type="match status" value="1"/>
</dbReference>
<evidence type="ECO:0000256" key="5">
    <source>
        <dbReference type="ARBA" id="ARBA00022908"/>
    </source>
</evidence>
<evidence type="ECO:0000313" key="12">
    <source>
        <dbReference type="EMBL" id="SIS73562.1"/>
    </source>
</evidence>
<keyword evidence="5" id="KW-0229">DNA integration</keyword>
<dbReference type="InterPro" id="IPR010998">
    <property type="entry name" value="Integrase_recombinase_N"/>
</dbReference>
<protein>
    <submittedName>
        <fullName evidence="12">Site-specific recombinase XerD</fullName>
    </submittedName>
</protein>
<gene>
    <name evidence="12" type="ORF">SAMN05421760_10453</name>
</gene>
<dbReference type="RefSeq" id="WP_238377118.1">
    <property type="nucleotide sequence ID" value="NZ_FTOE01000004.1"/>
</dbReference>
<dbReference type="SUPFAM" id="SSF56349">
    <property type="entry name" value="DNA breaking-rejoining enzymes"/>
    <property type="match status" value="1"/>
</dbReference>
<dbReference type="CDD" id="cd00397">
    <property type="entry name" value="DNA_BRE_C"/>
    <property type="match status" value="1"/>
</dbReference>
<dbReference type="InterPro" id="IPR011010">
    <property type="entry name" value="DNA_brk_join_enz"/>
</dbReference>
<dbReference type="PANTHER" id="PTHR30349:SF77">
    <property type="entry name" value="TYROSINE RECOMBINASE XERC"/>
    <property type="match status" value="1"/>
</dbReference>
<dbReference type="PANTHER" id="PTHR30349">
    <property type="entry name" value="PHAGE INTEGRASE-RELATED"/>
    <property type="match status" value="1"/>
</dbReference>
<keyword evidence="13" id="KW-1185">Reference proteome</keyword>
<keyword evidence="7" id="KW-0233">DNA recombination</keyword>
<dbReference type="PROSITE" id="PS51900">
    <property type="entry name" value="CB"/>
    <property type="match status" value="1"/>
</dbReference>
<accession>A0A1N7LIC7</accession>
<evidence type="ECO:0000256" key="1">
    <source>
        <dbReference type="ARBA" id="ARBA00004496"/>
    </source>
</evidence>
<evidence type="ECO:0000256" key="2">
    <source>
        <dbReference type="ARBA" id="ARBA00022490"/>
    </source>
</evidence>
<organism evidence="12 13">
    <name type="scientific">Neptunomonas antarctica</name>
    <dbReference type="NCBI Taxonomy" id="619304"/>
    <lineage>
        <taxon>Bacteria</taxon>
        <taxon>Pseudomonadati</taxon>
        <taxon>Pseudomonadota</taxon>
        <taxon>Gammaproteobacteria</taxon>
        <taxon>Oceanospirillales</taxon>
        <taxon>Oceanospirillaceae</taxon>
        <taxon>Neptunomonas</taxon>
    </lineage>
</organism>
<dbReference type="InterPro" id="IPR050090">
    <property type="entry name" value="Tyrosine_recombinase_XerCD"/>
</dbReference>
<reference evidence="13" key="1">
    <citation type="submission" date="2017-01" db="EMBL/GenBank/DDBJ databases">
        <authorList>
            <person name="Varghese N."/>
            <person name="Submissions S."/>
        </authorList>
    </citation>
    <scope>NUCLEOTIDE SEQUENCE [LARGE SCALE GENOMIC DNA]</scope>
    <source>
        <strain evidence="13">DSM 22306</strain>
    </source>
</reference>
<evidence type="ECO:0000256" key="4">
    <source>
        <dbReference type="ARBA" id="ARBA00022829"/>
    </source>
</evidence>
<feature type="domain" description="Core-binding (CB)" evidence="11">
    <location>
        <begin position="41"/>
        <end position="166"/>
    </location>
</feature>
<keyword evidence="2" id="KW-0963">Cytoplasm</keyword>
<dbReference type="PROSITE" id="PS51898">
    <property type="entry name" value="TYR_RECOMBINASE"/>
    <property type="match status" value="1"/>
</dbReference>